<dbReference type="OrthoDB" id="9803993at2"/>
<dbReference type="PANTHER" id="PTHR34448">
    <property type="entry name" value="AMINOPEPTIDASE"/>
    <property type="match status" value="1"/>
</dbReference>
<dbReference type="InterPro" id="IPR058739">
    <property type="entry name" value="NicX"/>
</dbReference>
<name>A0A1R1MLK6_9BACT</name>
<protein>
    <recommendedName>
        <fullName evidence="4">Aminopeptidase</fullName>
    </recommendedName>
</protein>
<reference evidence="2 3" key="1">
    <citation type="submission" date="2016-10" db="EMBL/GenBank/DDBJ databases">
        <title>Genome sequence of a sulfur-reducing bacterium Desulfurobacterium indicum K6013.</title>
        <authorList>
            <person name="Cao J."/>
            <person name="Shao Z."/>
            <person name="Alain K."/>
            <person name="Jebbar M."/>
        </authorList>
    </citation>
    <scope>NUCLEOTIDE SEQUENCE [LARGE SCALE GENOMIC DNA]</scope>
    <source>
        <strain evidence="2 3">K6013</strain>
    </source>
</reference>
<dbReference type="GO" id="GO:0046872">
    <property type="term" value="F:metal ion binding"/>
    <property type="evidence" value="ECO:0007669"/>
    <property type="project" value="UniProtKB-KW"/>
</dbReference>
<dbReference type="Proteomes" id="UP000187408">
    <property type="component" value="Unassembled WGS sequence"/>
</dbReference>
<keyword evidence="1" id="KW-0479">Metal-binding</keyword>
<comment type="caution">
    <text evidence="2">The sequence shown here is derived from an EMBL/GenBank/DDBJ whole genome shotgun (WGS) entry which is preliminary data.</text>
</comment>
<dbReference type="PANTHER" id="PTHR34448:SF1">
    <property type="entry name" value="BLL6088 PROTEIN"/>
    <property type="match status" value="1"/>
</dbReference>
<evidence type="ECO:0000313" key="2">
    <source>
        <dbReference type="EMBL" id="OMH40702.1"/>
    </source>
</evidence>
<dbReference type="Pfam" id="PF26233">
    <property type="entry name" value="NicX"/>
    <property type="match status" value="1"/>
</dbReference>
<evidence type="ECO:0000313" key="3">
    <source>
        <dbReference type="Proteomes" id="UP000187408"/>
    </source>
</evidence>
<keyword evidence="3" id="KW-1185">Reference proteome</keyword>
<dbReference type="STRING" id="1914305.BLW93_03750"/>
<gene>
    <name evidence="2" type="ORF">BLW93_03750</name>
</gene>
<dbReference type="GO" id="GO:0004177">
    <property type="term" value="F:aminopeptidase activity"/>
    <property type="evidence" value="ECO:0007669"/>
    <property type="project" value="InterPro"/>
</dbReference>
<evidence type="ECO:0000256" key="1">
    <source>
        <dbReference type="ARBA" id="ARBA00022723"/>
    </source>
</evidence>
<dbReference type="EMBL" id="MOEN01000010">
    <property type="protein sequence ID" value="OMH40702.1"/>
    <property type="molecule type" value="Genomic_DNA"/>
</dbReference>
<dbReference type="InterPro" id="IPR052170">
    <property type="entry name" value="M29_Exopeptidase"/>
</dbReference>
<organism evidence="2 3">
    <name type="scientific">Desulfurobacterium indicum</name>
    <dbReference type="NCBI Taxonomy" id="1914305"/>
    <lineage>
        <taxon>Bacteria</taxon>
        <taxon>Pseudomonadati</taxon>
        <taxon>Aquificota</taxon>
        <taxon>Aquificia</taxon>
        <taxon>Desulfurobacteriales</taxon>
        <taxon>Desulfurobacteriaceae</taxon>
        <taxon>Desulfurobacterium</taxon>
    </lineage>
</organism>
<dbReference type="RefSeq" id="WP_076712780.1">
    <property type="nucleotide sequence ID" value="NZ_MOEN01000010.1"/>
</dbReference>
<dbReference type="GO" id="GO:0006508">
    <property type="term" value="P:proteolysis"/>
    <property type="evidence" value="ECO:0007669"/>
    <property type="project" value="InterPro"/>
</dbReference>
<accession>A0A1R1MLK6</accession>
<proteinExistence type="predicted"/>
<evidence type="ECO:0008006" key="4">
    <source>
        <dbReference type="Google" id="ProtNLM"/>
    </source>
</evidence>
<dbReference type="SUPFAM" id="SSF144052">
    <property type="entry name" value="Thermophilic metalloprotease-like"/>
    <property type="match status" value="1"/>
</dbReference>
<dbReference type="AlphaFoldDB" id="A0A1R1MLK6"/>
<sequence length="365" mass="40832">MGVADFKDSEVDAVLKKLAEENLCLKSGEKLLIITDTEKASIGCRMFDILKDYVKEAVHYTYLPTGRHGIEPPEDVWNAAFGKKAVERLKREGLFKKILKKEINDDEETRVVEILESVKIPDVIVAVNRYSISHTLFRKLCNRFDARFASMPLFEEFMFYTSMQADWKEVERRSIAAAELLSSGDRVRITSGSGTDIVMEISGRKGIADTGRICSAGTFGNLPAGEAFIAPVEGTTEGVFVTNWAPDRKLKEPVRFYVERGRVVKVEGDAELVKYLELTFEQEENNRNIAELGIGTNERAIRFDNILEGEKILGTCHIAIGDNSAFGGKVRANVHIDFIVEKSTLVVELNSGKEKVVINKGRFVL</sequence>